<evidence type="ECO:0000313" key="4">
    <source>
        <dbReference type="EMBL" id="ORA15690.1"/>
    </source>
</evidence>
<dbReference type="AlphaFoldDB" id="A0A1W9ZID4"/>
<dbReference type="PANTHER" id="PTHR30466:SF11">
    <property type="entry name" value="FLAVIN-DEPENDENT MONOOXYGENASE, REDUCTASE SUBUNIT HSAB"/>
    <property type="match status" value="1"/>
</dbReference>
<dbReference type="PANTHER" id="PTHR30466">
    <property type="entry name" value="FLAVIN REDUCTASE"/>
    <property type="match status" value="1"/>
</dbReference>
<name>A0A1W9ZID4_MYCAI</name>
<dbReference type="SMART" id="SM00903">
    <property type="entry name" value="Flavin_Reduct"/>
    <property type="match status" value="1"/>
</dbReference>
<dbReference type="InterPro" id="IPR012349">
    <property type="entry name" value="Split_barrel_FMN-bd"/>
</dbReference>
<dbReference type="EMBL" id="MVHG01000021">
    <property type="protein sequence ID" value="ORA15690.1"/>
    <property type="molecule type" value="Genomic_DNA"/>
</dbReference>
<dbReference type="RefSeq" id="WP_062896091.1">
    <property type="nucleotide sequence ID" value="NZ_MVHG01000021.1"/>
</dbReference>
<accession>A0A1W9ZID4</accession>
<keyword evidence="2" id="KW-0560">Oxidoreductase</keyword>
<evidence type="ECO:0000313" key="5">
    <source>
        <dbReference type="Proteomes" id="UP000192707"/>
    </source>
</evidence>
<proteinExistence type="inferred from homology"/>
<gene>
    <name evidence="4" type="ORF">BST14_11615</name>
</gene>
<dbReference type="OrthoDB" id="9792858at2"/>
<feature type="domain" description="Flavin reductase like" evidence="3">
    <location>
        <begin position="17"/>
        <end position="158"/>
    </location>
</feature>
<dbReference type="Gene3D" id="2.30.110.10">
    <property type="entry name" value="Electron Transport, Fmn-binding Protein, Chain A"/>
    <property type="match status" value="1"/>
</dbReference>
<comment type="caution">
    <text evidence="4">The sequence shown here is derived from an EMBL/GenBank/DDBJ whole genome shotgun (WGS) entry which is preliminary data.</text>
</comment>
<dbReference type="Proteomes" id="UP000192707">
    <property type="component" value="Unassembled WGS sequence"/>
</dbReference>
<keyword evidence="5" id="KW-1185">Reference proteome</keyword>
<sequence>MAVAPVEALGEAFRNAMALVCTPVAVITAMDDDRAHGTTVSAFASLSMSPPSLLVSLDRDSDLLRIIRQTGAFGVNVLGKGQSVLASRFARKGRDKFADVDWSLTDGVPRLAGAPGWFACAVAQTVEAADHVVLIGEVHSVDSVSAAPLTYHARTFGTHHVSS</sequence>
<dbReference type="GO" id="GO:0042602">
    <property type="term" value="F:riboflavin reductase (NADPH) activity"/>
    <property type="evidence" value="ECO:0007669"/>
    <property type="project" value="TreeGrafter"/>
</dbReference>
<dbReference type="InterPro" id="IPR002563">
    <property type="entry name" value="Flavin_Rdtase-like_dom"/>
</dbReference>
<reference evidence="4 5" key="1">
    <citation type="submission" date="2016-12" db="EMBL/GenBank/DDBJ databases">
        <title>The new phylogeny of genus Mycobacterium.</title>
        <authorList>
            <person name="Tortoli E."/>
            <person name="Trovato A."/>
            <person name="Cirillo D.M."/>
        </authorList>
    </citation>
    <scope>NUCLEOTIDE SEQUENCE [LARGE SCALE GENOMIC DNA]</scope>
    <source>
        <strain evidence="4 5">DSM 45069</strain>
    </source>
</reference>
<dbReference type="Pfam" id="PF01613">
    <property type="entry name" value="Flavin_Reduct"/>
    <property type="match status" value="1"/>
</dbReference>
<comment type="similarity">
    <text evidence="1">Belongs to the non-flavoprotein flavin reductase family.</text>
</comment>
<dbReference type="InterPro" id="IPR050268">
    <property type="entry name" value="NADH-dep_flavin_reductase"/>
</dbReference>
<dbReference type="GO" id="GO:0010181">
    <property type="term" value="F:FMN binding"/>
    <property type="evidence" value="ECO:0007669"/>
    <property type="project" value="InterPro"/>
</dbReference>
<protein>
    <submittedName>
        <fullName evidence="4">Flavin reductase</fullName>
    </submittedName>
</protein>
<evidence type="ECO:0000256" key="1">
    <source>
        <dbReference type="ARBA" id="ARBA00008898"/>
    </source>
</evidence>
<evidence type="ECO:0000259" key="3">
    <source>
        <dbReference type="SMART" id="SM00903"/>
    </source>
</evidence>
<organism evidence="4 5">
    <name type="scientific">Mycobacterium arosiense ATCC BAA-1401 = DSM 45069</name>
    <dbReference type="NCBI Taxonomy" id="1265311"/>
    <lineage>
        <taxon>Bacteria</taxon>
        <taxon>Bacillati</taxon>
        <taxon>Actinomycetota</taxon>
        <taxon>Actinomycetes</taxon>
        <taxon>Mycobacteriales</taxon>
        <taxon>Mycobacteriaceae</taxon>
        <taxon>Mycobacterium</taxon>
        <taxon>Mycobacterium avium complex (MAC)</taxon>
    </lineage>
</organism>
<dbReference type="SUPFAM" id="SSF50475">
    <property type="entry name" value="FMN-binding split barrel"/>
    <property type="match status" value="1"/>
</dbReference>
<evidence type="ECO:0000256" key="2">
    <source>
        <dbReference type="ARBA" id="ARBA00023002"/>
    </source>
</evidence>